<evidence type="ECO:0000256" key="1">
    <source>
        <dbReference type="SAM" id="SignalP"/>
    </source>
</evidence>
<accession>A0A7W9EDK9</accession>
<proteinExistence type="predicted"/>
<gene>
    <name evidence="2" type="ORF">FHS49_001406</name>
</gene>
<feature type="chain" id="PRO_5030798492" evidence="1">
    <location>
        <begin position="21"/>
        <end position="57"/>
    </location>
</feature>
<evidence type="ECO:0000313" key="3">
    <source>
        <dbReference type="Proteomes" id="UP000549617"/>
    </source>
</evidence>
<organism evidence="2 3">
    <name type="scientific">Sphingobium boeckii</name>
    <dbReference type="NCBI Taxonomy" id="1082345"/>
    <lineage>
        <taxon>Bacteria</taxon>
        <taxon>Pseudomonadati</taxon>
        <taxon>Pseudomonadota</taxon>
        <taxon>Alphaproteobacteria</taxon>
        <taxon>Sphingomonadales</taxon>
        <taxon>Sphingomonadaceae</taxon>
        <taxon>Sphingobium</taxon>
    </lineage>
</organism>
<keyword evidence="1" id="KW-0732">Signal</keyword>
<dbReference type="AlphaFoldDB" id="A0A7W9EDK9"/>
<reference evidence="2 3" key="1">
    <citation type="submission" date="2020-08" db="EMBL/GenBank/DDBJ databases">
        <title>Genomic Encyclopedia of Type Strains, Phase IV (KMG-IV): sequencing the most valuable type-strain genomes for metagenomic binning, comparative biology and taxonomic classification.</title>
        <authorList>
            <person name="Goeker M."/>
        </authorList>
    </citation>
    <scope>NUCLEOTIDE SEQUENCE [LARGE SCALE GENOMIC DNA]</scope>
    <source>
        <strain evidence="2 3">DSM 25079</strain>
    </source>
</reference>
<evidence type="ECO:0000313" key="2">
    <source>
        <dbReference type="EMBL" id="MBB5685398.1"/>
    </source>
</evidence>
<name>A0A7W9EDK9_9SPHN</name>
<feature type="signal peptide" evidence="1">
    <location>
        <begin position="1"/>
        <end position="20"/>
    </location>
</feature>
<dbReference type="EMBL" id="JACIJC010000002">
    <property type="protein sequence ID" value="MBB5685398.1"/>
    <property type="molecule type" value="Genomic_DNA"/>
</dbReference>
<sequence length="57" mass="6075">MTRILIALAAIATTTVPLLALNDTMPASAARTPIIIGSDQPILLKRMVVKATYLPED</sequence>
<dbReference type="RefSeq" id="WP_184016705.1">
    <property type="nucleotide sequence ID" value="NZ_JACIJC010000002.1"/>
</dbReference>
<protein>
    <submittedName>
        <fullName evidence="2">Uncharacterized protein</fullName>
    </submittedName>
</protein>
<keyword evidence="3" id="KW-1185">Reference proteome</keyword>
<comment type="caution">
    <text evidence="2">The sequence shown here is derived from an EMBL/GenBank/DDBJ whole genome shotgun (WGS) entry which is preliminary data.</text>
</comment>
<dbReference type="Proteomes" id="UP000549617">
    <property type="component" value="Unassembled WGS sequence"/>
</dbReference>